<sequence>MSEVISDIKSFEKKYKKLNKSSPRFNAIKKYFSIGGVIKTHPSDKEWPKLVYPTSVVLESKLKEVREKRKIFNEKLSSWKKTHKSASNYHLTNQVLKLKEPLYWKHIAKMATDSDYRKDAETVKLPAHLVSDKKWQPMVKMFVNDLDYRKQLSETVRTSVVYKKEKKVAKYADELKNFRMETSNKQITDLEKKINELNETENALKELQVWAKE</sequence>
<accession>A0A7K4BZB0</accession>
<reference evidence="2 3" key="1">
    <citation type="journal article" date="2020" name="Biotechnol. Biofuels">
        <title>New insights from the biogas microbiome by comprehensive genome-resolved metagenomics of nearly 1600 species originating from multiple anaerobic digesters.</title>
        <authorList>
            <person name="Campanaro S."/>
            <person name="Treu L."/>
            <person name="Rodriguez-R L.M."/>
            <person name="Kovalovszki A."/>
            <person name="Ziels R.M."/>
            <person name="Maus I."/>
            <person name="Zhu X."/>
            <person name="Kougias P.G."/>
            <person name="Basile A."/>
            <person name="Luo G."/>
            <person name="Schluter A."/>
            <person name="Konstantinidis K.T."/>
            <person name="Angelidaki I."/>
        </authorList>
    </citation>
    <scope>NUCLEOTIDE SEQUENCE [LARGE SCALE GENOMIC DNA]</scope>
    <source>
        <strain evidence="2">AS22ysBPME_79</strain>
    </source>
</reference>
<organism evidence="2 3">
    <name type="scientific">Candidatus Iainarchaeum sp</name>
    <dbReference type="NCBI Taxonomy" id="3101447"/>
    <lineage>
        <taxon>Archaea</taxon>
        <taxon>Candidatus Iainarchaeota</taxon>
        <taxon>Candidatus Iainarchaeia</taxon>
        <taxon>Candidatus Iainarchaeales</taxon>
        <taxon>Candidatus Iainarchaeaceae</taxon>
        <taxon>Candidatus Iainarchaeum</taxon>
    </lineage>
</organism>
<gene>
    <name evidence="2" type="ORF">GX950_02235</name>
</gene>
<evidence type="ECO:0000256" key="1">
    <source>
        <dbReference type="SAM" id="Coils"/>
    </source>
</evidence>
<dbReference type="EMBL" id="JAAZKV010000018">
    <property type="protein sequence ID" value="NMA44606.1"/>
    <property type="molecule type" value="Genomic_DNA"/>
</dbReference>
<name>A0A7K4BZB0_9ARCH</name>
<protein>
    <submittedName>
        <fullName evidence="2">Uncharacterized protein</fullName>
    </submittedName>
</protein>
<dbReference type="AlphaFoldDB" id="A0A7K4BZB0"/>
<feature type="coiled-coil region" evidence="1">
    <location>
        <begin position="180"/>
        <end position="210"/>
    </location>
</feature>
<evidence type="ECO:0000313" key="2">
    <source>
        <dbReference type="EMBL" id="NMA44606.1"/>
    </source>
</evidence>
<comment type="caution">
    <text evidence="2">The sequence shown here is derived from an EMBL/GenBank/DDBJ whole genome shotgun (WGS) entry which is preliminary data.</text>
</comment>
<evidence type="ECO:0000313" key="3">
    <source>
        <dbReference type="Proteomes" id="UP000526302"/>
    </source>
</evidence>
<keyword evidence="1" id="KW-0175">Coiled coil</keyword>
<dbReference type="Proteomes" id="UP000526302">
    <property type="component" value="Unassembled WGS sequence"/>
</dbReference>
<proteinExistence type="predicted"/>